<dbReference type="Proteomes" id="UP000487350">
    <property type="component" value="Unassembled WGS sequence"/>
</dbReference>
<evidence type="ECO:0000256" key="7">
    <source>
        <dbReference type="ARBA" id="ARBA00022723"/>
    </source>
</evidence>
<gene>
    <name evidence="14" type="primary">ampD</name>
    <name evidence="14" type="ORF">GHT07_13450</name>
</gene>
<dbReference type="GO" id="GO:0046872">
    <property type="term" value="F:metal ion binding"/>
    <property type="evidence" value="ECO:0007669"/>
    <property type="project" value="UniProtKB-KW"/>
</dbReference>
<evidence type="ECO:0000313" key="14">
    <source>
        <dbReference type="EMBL" id="MRD48290.1"/>
    </source>
</evidence>
<dbReference type="GO" id="GO:0009253">
    <property type="term" value="P:peptidoglycan catabolic process"/>
    <property type="evidence" value="ECO:0007669"/>
    <property type="project" value="InterPro"/>
</dbReference>
<sequence length="211" mass="22901">MATPPDKLHPACAPGAAPGGSALWTGGWYNFARRLDSPNFGPRPEGANIDLVVVHSISLPPGCYGGDEVQRLFTNTLDWNAHPYFKSIEGMQVSSHFYIRRGGELWQFVSGDNRAWHAGVSSWRGRSNCNDDSIGIELEGVEGEPFEQAQYEALVDLTCALAQRYPIAHVAGHEHIAPGRKGDPGGAFDWAALQRGLGWERDAFPDASGVT</sequence>
<evidence type="ECO:0000256" key="10">
    <source>
        <dbReference type="ARBA" id="ARBA00023316"/>
    </source>
</evidence>
<accession>A0A844AUU8</accession>
<dbReference type="InterPro" id="IPR002502">
    <property type="entry name" value="Amidase_domain"/>
</dbReference>
<evidence type="ECO:0000256" key="5">
    <source>
        <dbReference type="ARBA" id="ARBA00011901"/>
    </source>
</evidence>
<dbReference type="InterPro" id="IPR036505">
    <property type="entry name" value="Amidase/PGRP_sf"/>
</dbReference>
<evidence type="ECO:0000256" key="3">
    <source>
        <dbReference type="ARBA" id="ARBA00004496"/>
    </source>
</evidence>
<dbReference type="GO" id="GO:0008745">
    <property type="term" value="F:N-acetylmuramoyl-L-alanine amidase activity"/>
    <property type="evidence" value="ECO:0007669"/>
    <property type="project" value="UniProtKB-EC"/>
</dbReference>
<dbReference type="GO" id="GO:0009254">
    <property type="term" value="P:peptidoglycan turnover"/>
    <property type="evidence" value="ECO:0007669"/>
    <property type="project" value="TreeGrafter"/>
</dbReference>
<feature type="domain" description="N-acetylmuramoyl-L-alanine amidase" evidence="13">
    <location>
        <begin position="37"/>
        <end position="185"/>
    </location>
</feature>
<keyword evidence="6" id="KW-0963">Cytoplasm</keyword>
<dbReference type="EC" id="3.5.1.28" evidence="5"/>
<dbReference type="Gene3D" id="3.40.80.10">
    <property type="entry name" value="Peptidoglycan recognition protein-like"/>
    <property type="match status" value="1"/>
</dbReference>
<keyword evidence="15" id="KW-1185">Reference proteome</keyword>
<comment type="cofactor">
    <cofactor evidence="2">
        <name>Zn(2+)</name>
        <dbReference type="ChEBI" id="CHEBI:29105"/>
    </cofactor>
</comment>
<dbReference type="AlphaFoldDB" id="A0A844AUU8"/>
<dbReference type="NCBIfam" id="NF008758">
    <property type="entry name" value="PRK11789.1"/>
    <property type="match status" value="1"/>
</dbReference>
<dbReference type="SMART" id="SM00644">
    <property type="entry name" value="Ami_2"/>
    <property type="match status" value="1"/>
</dbReference>
<dbReference type="GO" id="GO:0071555">
    <property type="term" value="P:cell wall organization"/>
    <property type="evidence" value="ECO:0007669"/>
    <property type="project" value="UniProtKB-KW"/>
</dbReference>
<evidence type="ECO:0000256" key="1">
    <source>
        <dbReference type="ARBA" id="ARBA00001561"/>
    </source>
</evidence>
<comment type="similarity">
    <text evidence="4">Belongs to the N-acetylmuramoyl-L-alanine amidase 2 family.</text>
</comment>
<dbReference type="Pfam" id="PF01510">
    <property type="entry name" value="Amidase_2"/>
    <property type="match status" value="1"/>
</dbReference>
<protein>
    <recommendedName>
        <fullName evidence="11">1,6-anhydro-N-acetylmuramyl-L-alanine amidase AmpD</fullName>
        <ecNumber evidence="5">3.5.1.28</ecNumber>
    </recommendedName>
    <alternativeName>
        <fullName evidence="12">N-acetylmuramoyl-L-alanine amidase</fullName>
    </alternativeName>
</protein>
<evidence type="ECO:0000259" key="13">
    <source>
        <dbReference type="SMART" id="SM00644"/>
    </source>
</evidence>
<reference evidence="14 15" key="1">
    <citation type="submission" date="2019-11" db="EMBL/GenBank/DDBJ databases">
        <title>Caenimonas koreensis gen. nov., sp. nov., isolated from activated sludge.</title>
        <authorList>
            <person name="Seung H.R."/>
        </authorList>
    </citation>
    <scope>NUCLEOTIDE SEQUENCE [LARGE SCALE GENOMIC DNA]</scope>
    <source>
        <strain evidence="14 15">EMB320</strain>
    </source>
</reference>
<dbReference type="OrthoDB" id="9794842at2"/>
<evidence type="ECO:0000256" key="11">
    <source>
        <dbReference type="ARBA" id="ARBA00039257"/>
    </source>
</evidence>
<dbReference type="SUPFAM" id="SSF55846">
    <property type="entry name" value="N-acetylmuramoyl-L-alanine amidase-like"/>
    <property type="match status" value="1"/>
</dbReference>
<evidence type="ECO:0000256" key="9">
    <source>
        <dbReference type="ARBA" id="ARBA00022833"/>
    </source>
</evidence>
<dbReference type="InterPro" id="IPR051206">
    <property type="entry name" value="NAMLAA_amidase_2"/>
</dbReference>
<comment type="caution">
    <text evidence="14">The sequence shown here is derived from an EMBL/GenBank/DDBJ whole genome shotgun (WGS) entry which is preliminary data.</text>
</comment>
<keyword evidence="7" id="KW-0479">Metal-binding</keyword>
<evidence type="ECO:0000256" key="4">
    <source>
        <dbReference type="ARBA" id="ARBA00007553"/>
    </source>
</evidence>
<evidence type="ECO:0000256" key="8">
    <source>
        <dbReference type="ARBA" id="ARBA00022801"/>
    </source>
</evidence>
<comment type="subcellular location">
    <subcellularLocation>
        <location evidence="3">Cytoplasm</location>
    </subcellularLocation>
</comment>
<proteinExistence type="inferred from homology"/>
<dbReference type="GO" id="GO:0005737">
    <property type="term" value="C:cytoplasm"/>
    <property type="evidence" value="ECO:0007669"/>
    <property type="project" value="UniProtKB-SubCell"/>
</dbReference>
<evidence type="ECO:0000256" key="6">
    <source>
        <dbReference type="ARBA" id="ARBA00022490"/>
    </source>
</evidence>
<keyword evidence="9" id="KW-0862">Zinc</keyword>
<evidence type="ECO:0000256" key="12">
    <source>
        <dbReference type="ARBA" id="ARBA00042615"/>
    </source>
</evidence>
<comment type="catalytic activity">
    <reaction evidence="1">
        <text>Hydrolyzes the link between N-acetylmuramoyl residues and L-amino acid residues in certain cell-wall glycopeptides.</text>
        <dbReference type="EC" id="3.5.1.28"/>
    </reaction>
</comment>
<evidence type="ECO:0000313" key="15">
    <source>
        <dbReference type="Proteomes" id="UP000487350"/>
    </source>
</evidence>
<dbReference type="EMBL" id="WJBU01000012">
    <property type="protein sequence ID" value="MRD48290.1"/>
    <property type="molecule type" value="Genomic_DNA"/>
</dbReference>
<dbReference type="RefSeq" id="WP_153585616.1">
    <property type="nucleotide sequence ID" value="NZ_WJBU01000012.1"/>
</dbReference>
<keyword evidence="10" id="KW-0961">Cell wall biogenesis/degradation</keyword>
<dbReference type="PANTHER" id="PTHR30417">
    <property type="entry name" value="N-ACETYLMURAMOYL-L-ALANINE AMIDASE AMID"/>
    <property type="match status" value="1"/>
</dbReference>
<dbReference type="CDD" id="cd06583">
    <property type="entry name" value="PGRP"/>
    <property type="match status" value="1"/>
</dbReference>
<name>A0A844AUU8_9BURK</name>
<organism evidence="14 15">
    <name type="scientific">Caenimonas koreensis DSM 17982</name>
    <dbReference type="NCBI Taxonomy" id="1121255"/>
    <lineage>
        <taxon>Bacteria</taxon>
        <taxon>Pseudomonadati</taxon>
        <taxon>Pseudomonadota</taxon>
        <taxon>Betaproteobacteria</taxon>
        <taxon>Burkholderiales</taxon>
        <taxon>Comamonadaceae</taxon>
        <taxon>Caenimonas</taxon>
    </lineage>
</organism>
<keyword evidence="8 14" id="KW-0378">Hydrolase</keyword>
<evidence type="ECO:0000256" key="2">
    <source>
        <dbReference type="ARBA" id="ARBA00001947"/>
    </source>
</evidence>
<dbReference type="PANTHER" id="PTHR30417:SF4">
    <property type="entry name" value="1,6-ANHYDRO-N-ACETYLMURAMYL-L-ALANINE AMIDASE AMPD"/>
    <property type="match status" value="1"/>
</dbReference>